<reference evidence="2 3" key="1">
    <citation type="submission" date="2020-06" db="EMBL/GenBank/DDBJ databases">
        <title>Global-level population genomics: horizontal gene transfer, symbiosis and evolution in Rhizobia.</title>
        <authorList>
            <person name="Gai Y."/>
        </authorList>
    </citation>
    <scope>NUCLEOTIDE SEQUENCE [LARGE SCALE GENOMIC DNA]</scope>
    <source>
        <strain evidence="2 3">PLR6_1b</strain>
    </source>
</reference>
<evidence type="ECO:0000313" key="2">
    <source>
        <dbReference type="EMBL" id="MBY3592685.1"/>
    </source>
</evidence>
<keyword evidence="1" id="KW-0812">Transmembrane</keyword>
<feature type="transmembrane region" description="Helical" evidence="1">
    <location>
        <begin position="62"/>
        <end position="86"/>
    </location>
</feature>
<sequence length="88" mass="9032">MGACAGLIVFGGILVWIDLVQQSVHHMMRMSYDSLSVVQALGLLLGPLVAAIVITKRTSLAAGVFAGVAVGFCVLVVTATIGIGIYGE</sequence>
<accession>A0ABS7LN29</accession>
<dbReference type="EMBL" id="JABTXI010000009">
    <property type="protein sequence ID" value="MBY3592685.1"/>
    <property type="molecule type" value="Genomic_DNA"/>
</dbReference>
<keyword evidence="1" id="KW-1133">Transmembrane helix</keyword>
<protein>
    <submittedName>
        <fullName evidence="2">Uncharacterized protein</fullName>
    </submittedName>
</protein>
<evidence type="ECO:0000256" key="1">
    <source>
        <dbReference type="SAM" id="Phobius"/>
    </source>
</evidence>
<evidence type="ECO:0000313" key="3">
    <source>
        <dbReference type="Proteomes" id="UP000720124"/>
    </source>
</evidence>
<comment type="caution">
    <text evidence="2">The sequence shown here is derived from an EMBL/GenBank/DDBJ whole genome shotgun (WGS) entry which is preliminary data.</text>
</comment>
<organism evidence="2 3">
    <name type="scientific">Rhizobium bangladeshense</name>
    <dbReference type="NCBI Taxonomy" id="1138189"/>
    <lineage>
        <taxon>Bacteria</taxon>
        <taxon>Pseudomonadati</taxon>
        <taxon>Pseudomonadota</taxon>
        <taxon>Alphaproteobacteria</taxon>
        <taxon>Hyphomicrobiales</taxon>
        <taxon>Rhizobiaceae</taxon>
        <taxon>Rhizobium/Agrobacterium group</taxon>
        <taxon>Rhizobium</taxon>
    </lineage>
</organism>
<gene>
    <name evidence="2" type="ORF">HJA87_22785</name>
</gene>
<feature type="transmembrane region" description="Helical" evidence="1">
    <location>
        <begin position="38"/>
        <end position="55"/>
    </location>
</feature>
<keyword evidence="1" id="KW-0472">Membrane</keyword>
<proteinExistence type="predicted"/>
<keyword evidence="3" id="KW-1185">Reference proteome</keyword>
<name>A0ABS7LN29_9HYPH</name>
<dbReference type="Proteomes" id="UP000720124">
    <property type="component" value="Unassembled WGS sequence"/>
</dbReference>